<proteinExistence type="inferred from homology"/>
<comment type="caution">
    <text evidence="6">The sequence shown here is derived from an EMBL/GenBank/DDBJ whole genome shotgun (WGS) entry which is preliminary data.</text>
</comment>
<dbReference type="AlphaFoldDB" id="A0A7X0EUZ6"/>
<dbReference type="PANTHER" id="PTHR30126:SF39">
    <property type="entry name" value="HTH-TYPE TRANSCRIPTIONAL REGULATOR CYSL"/>
    <property type="match status" value="1"/>
</dbReference>
<dbReference type="SUPFAM" id="SSF46785">
    <property type="entry name" value="Winged helix' DNA-binding domain"/>
    <property type="match status" value="1"/>
</dbReference>
<evidence type="ECO:0000313" key="7">
    <source>
        <dbReference type="Proteomes" id="UP000557193"/>
    </source>
</evidence>
<dbReference type="SUPFAM" id="SSF53850">
    <property type="entry name" value="Periplasmic binding protein-like II"/>
    <property type="match status" value="1"/>
</dbReference>
<evidence type="ECO:0000256" key="4">
    <source>
        <dbReference type="ARBA" id="ARBA00023163"/>
    </source>
</evidence>
<dbReference type="GO" id="GO:0003700">
    <property type="term" value="F:DNA-binding transcription factor activity"/>
    <property type="evidence" value="ECO:0007669"/>
    <property type="project" value="InterPro"/>
</dbReference>
<comment type="similarity">
    <text evidence="1">Belongs to the LysR transcriptional regulatory family.</text>
</comment>
<name>A0A7X0EUZ6_9PSED</name>
<dbReference type="FunFam" id="1.10.10.10:FF:000001">
    <property type="entry name" value="LysR family transcriptional regulator"/>
    <property type="match status" value="1"/>
</dbReference>
<organism evidence="6 7">
    <name type="scientific">Pseudomonas fluvialis</name>
    <dbReference type="NCBI Taxonomy" id="1793966"/>
    <lineage>
        <taxon>Bacteria</taxon>
        <taxon>Pseudomonadati</taxon>
        <taxon>Pseudomonadota</taxon>
        <taxon>Gammaproteobacteria</taxon>
        <taxon>Pseudomonadales</taxon>
        <taxon>Pseudomonadaceae</taxon>
        <taxon>Pseudomonas</taxon>
    </lineage>
</organism>
<evidence type="ECO:0000256" key="3">
    <source>
        <dbReference type="ARBA" id="ARBA00023125"/>
    </source>
</evidence>
<dbReference type="GO" id="GO:0000976">
    <property type="term" value="F:transcription cis-regulatory region binding"/>
    <property type="evidence" value="ECO:0007669"/>
    <property type="project" value="TreeGrafter"/>
</dbReference>
<evidence type="ECO:0000313" key="6">
    <source>
        <dbReference type="EMBL" id="MBB6342709.1"/>
    </source>
</evidence>
<dbReference type="InterPro" id="IPR036388">
    <property type="entry name" value="WH-like_DNA-bd_sf"/>
</dbReference>
<dbReference type="PANTHER" id="PTHR30126">
    <property type="entry name" value="HTH-TYPE TRANSCRIPTIONAL REGULATOR"/>
    <property type="match status" value="1"/>
</dbReference>
<evidence type="ECO:0000256" key="2">
    <source>
        <dbReference type="ARBA" id="ARBA00023015"/>
    </source>
</evidence>
<dbReference type="InterPro" id="IPR036390">
    <property type="entry name" value="WH_DNA-bd_sf"/>
</dbReference>
<dbReference type="PROSITE" id="PS50931">
    <property type="entry name" value="HTH_LYSR"/>
    <property type="match status" value="1"/>
</dbReference>
<dbReference type="Proteomes" id="UP000557193">
    <property type="component" value="Unassembled WGS sequence"/>
</dbReference>
<keyword evidence="3 6" id="KW-0238">DNA-binding</keyword>
<feature type="domain" description="HTH lysR-type" evidence="5">
    <location>
        <begin position="1"/>
        <end position="58"/>
    </location>
</feature>
<dbReference type="InterPro" id="IPR000847">
    <property type="entry name" value="LysR_HTH_N"/>
</dbReference>
<protein>
    <submittedName>
        <fullName evidence="6">DNA-binding transcriptional LysR family regulator</fullName>
    </submittedName>
</protein>
<dbReference type="RefSeq" id="WP_184684408.1">
    <property type="nucleotide sequence ID" value="NZ_JACHLL010000005.1"/>
</dbReference>
<accession>A0A7X0EUZ6</accession>
<keyword evidence="2" id="KW-0805">Transcription regulation</keyword>
<dbReference type="Gene3D" id="3.40.190.10">
    <property type="entry name" value="Periplasmic binding protein-like II"/>
    <property type="match status" value="2"/>
</dbReference>
<dbReference type="Pfam" id="PF03466">
    <property type="entry name" value="LysR_substrate"/>
    <property type="match status" value="1"/>
</dbReference>
<dbReference type="PRINTS" id="PR00039">
    <property type="entry name" value="HTHLYSR"/>
</dbReference>
<dbReference type="EMBL" id="JACHLL010000005">
    <property type="protein sequence ID" value="MBB6342709.1"/>
    <property type="molecule type" value="Genomic_DNA"/>
</dbReference>
<keyword evidence="4" id="KW-0804">Transcription</keyword>
<evidence type="ECO:0000259" key="5">
    <source>
        <dbReference type="PROSITE" id="PS50931"/>
    </source>
</evidence>
<dbReference type="InterPro" id="IPR005119">
    <property type="entry name" value="LysR_subst-bd"/>
</dbReference>
<keyword evidence="7" id="KW-1185">Reference proteome</keyword>
<dbReference type="Gene3D" id="1.10.10.10">
    <property type="entry name" value="Winged helix-like DNA-binding domain superfamily/Winged helix DNA-binding domain"/>
    <property type="match status" value="1"/>
</dbReference>
<sequence>MNLHHLKVFLAVAQTGSISGGAARLFISQPAVTREIRELEGRLQLPLFDRQTRGVSLTEAGQRLLPYAERIFALEHAAERDLAEFASLGAGELRLCASATMGSYLLPSLIADFQQQHPGLSISLQIGNTASSLRALDSGDCTLAFIEGPFAREAFNYQLLGSDALLPVSSPRHPLASRPRLSAAELAEAELFLREEGSGTRSTLEQVYQAHGLTPKVALALGNSVALKRSLQGGRGIAWISELAMEDELRSGELVRLAVDDLHIQRDLHALWRRERSLSPAAHALLDQVRHALACRPSYIKTF</sequence>
<evidence type="ECO:0000256" key="1">
    <source>
        <dbReference type="ARBA" id="ARBA00009437"/>
    </source>
</evidence>
<reference evidence="6 7" key="1">
    <citation type="submission" date="2020-08" db="EMBL/GenBank/DDBJ databases">
        <title>Functional genomics of gut bacteria from endangered species of beetles.</title>
        <authorList>
            <person name="Carlos-Shanley C."/>
        </authorList>
    </citation>
    <scope>NUCLEOTIDE SEQUENCE [LARGE SCALE GENOMIC DNA]</scope>
    <source>
        <strain evidence="6 7">S00202</strain>
    </source>
</reference>
<gene>
    <name evidence="6" type="ORF">HNP49_002891</name>
</gene>
<dbReference type="Pfam" id="PF00126">
    <property type="entry name" value="HTH_1"/>
    <property type="match status" value="1"/>
</dbReference>